<proteinExistence type="predicted"/>
<dbReference type="PANTHER" id="PTHR15414:SF0">
    <property type="entry name" value="ENDOPLASMIC RETICULUM LECTIN 1"/>
    <property type="match status" value="1"/>
</dbReference>
<keyword evidence="3" id="KW-0256">Endoplasmic reticulum</keyword>
<keyword evidence="4" id="KW-1015">Disulfide bond</keyword>
<comment type="function">
    <text evidence="5">Probable lectin that binds selectively to improperly folded lumenal proteins. May function in endoplasmic reticulum quality control and endoplasmic reticulum-associated degradation (ERAD) of both non-glycosylated proteins and glycoproteins.</text>
</comment>
<evidence type="ECO:0000256" key="3">
    <source>
        <dbReference type="ARBA" id="ARBA00022824"/>
    </source>
</evidence>
<evidence type="ECO:0000313" key="11">
    <source>
        <dbReference type="Proteomes" id="UP000835052"/>
    </source>
</evidence>
<dbReference type="GO" id="GO:0030970">
    <property type="term" value="P:retrograde protein transport, ER to cytosol"/>
    <property type="evidence" value="ECO:0007669"/>
    <property type="project" value="TreeGrafter"/>
</dbReference>
<dbReference type="SUPFAM" id="SSF50911">
    <property type="entry name" value="Mannose 6-phosphate receptor domain"/>
    <property type="match status" value="2"/>
</dbReference>
<comment type="caution">
    <text evidence="10">The sequence shown here is derived from an EMBL/GenBank/DDBJ whole genome shotgun (WGS) entry which is preliminary data.</text>
</comment>
<dbReference type="OrthoDB" id="239053at2759"/>
<evidence type="ECO:0000256" key="1">
    <source>
        <dbReference type="ARBA" id="ARBA00004240"/>
    </source>
</evidence>
<dbReference type="PANTHER" id="PTHR15414">
    <property type="entry name" value="OS-9-RELATED"/>
    <property type="match status" value="1"/>
</dbReference>
<evidence type="ECO:0000256" key="7">
    <source>
        <dbReference type="ARBA" id="ARBA00041661"/>
    </source>
</evidence>
<keyword evidence="2" id="KW-0732">Signal</keyword>
<evidence type="ECO:0000256" key="2">
    <source>
        <dbReference type="ARBA" id="ARBA00022729"/>
    </source>
</evidence>
<evidence type="ECO:0000313" key="10">
    <source>
        <dbReference type="EMBL" id="CAD6184369.1"/>
    </source>
</evidence>
<organism evidence="10 11">
    <name type="scientific">Caenorhabditis auriculariae</name>
    <dbReference type="NCBI Taxonomy" id="2777116"/>
    <lineage>
        <taxon>Eukaryota</taxon>
        <taxon>Metazoa</taxon>
        <taxon>Ecdysozoa</taxon>
        <taxon>Nematoda</taxon>
        <taxon>Chromadorea</taxon>
        <taxon>Rhabditida</taxon>
        <taxon>Rhabditina</taxon>
        <taxon>Rhabditomorpha</taxon>
        <taxon>Rhabditoidea</taxon>
        <taxon>Rhabditidae</taxon>
        <taxon>Peloderinae</taxon>
        <taxon>Caenorhabditis</taxon>
    </lineage>
</organism>
<reference evidence="10" key="1">
    <citation type="submission" date="2020-10" db="EMBL/GenBank/DDBJ databases">
        <authorList>
            <person name="Kikuchi T."/>
        </authorList>
    </citation>
    <scope>NUCLEOTIDE SEQUENCE</scope>
    <source>
        <strain evidence="10">NKZ352</strain>
    </source>
</reference>
<dbReference type="PROSITE" id="PS51914">
    <property type="entry name" value="MRH"/>
    <property type="match status" value="2"/>
</dbReference>
<gene>
    <name evidence="10" type="ORF">CAUJ_LOCUS288</name>
</gene>
<evidence type="ECO:0000256" key="8">
    <source>
        <dbReference type="SAM" id="MobiDB-lite"/>
    </source>
</evidence>
<evidence type="ECO:0000256" key="6">
    <source>
        <dbReference type="ARBA" id="ARBA00041108"/>
    </source>
</evidence>
<dbReference type="EMBL" id="CAJGYM010000001">
    <property type="protein sequence ID" value="CAD6184369.1"/>
    <property type="molecule type" value="Genomic_DNA"/>
</dbReference>
<protein>
    <recommendedName>
        <fullName evidence="6">Endoplasmic reticulum lectin 1</fullName>
    </recommendedName>
    <alternativeName>
        <fullName evidence="7">ER lectin</fullName>
    </alternativeName>
</protein>
<feature type="region of interest" description="Disordered" evidence="8">
    <location>
        <begin position="443"/>
        <end position="464"/>
    </location>
</feature>
<dbReference type="InterPro" id="IPR012913">
    <property type="entry name" value="OS9-like_dom"/>
</dbReference>
<dbReference type="Proteomes" id="UP000835052">
    <property type="component" value="Unassembled WGS sequence"/>
</dbReference>
<evidence type="ECO:0000256" key="5">
    <source>
        <dbReference type="ARBA" id="ARBA00037585"/>
    </source>
</evidence>
<dbReference type="Pfam" id="PF07915">
    <property type="entry name" value="PRKCSH"/>
    <property type="match status" value="2"/>
</dbReference>
<feature type="domain" description="MRH" evidence="9">
    <location>
        <begin position="61"/>
        <end position="190"/>
    </location>
</feature>
<dbReference type="AlphaFoldDB" id="A0A8S1GMP1"/>
<comment type="subcellular location">
    <subcellularLocation>
        <location evidence="1">Endoplasmic reticulum</location>
    </subcellularLocation>
</comment>
<feature type="compositionally biased region" description="Acidic residues" evidence="8">
    <location>
        <begin position="448"/>
        <end position="464"/>
    </location>
</feature>
<sequence>MTNGSFELEDDANDDYVRITTKNNERFYCKIPQFVEEDSHKIENYNGPSPQEILDPLYKRSGCSYLVDAYWNYEVCHGRYVIQYHDEKHLGSVYRTEYYLGNHQGENALEAEKKHESLRPPSKRIETEDYPYYSVSYTRGTQCDITQKPRSCDVLYICVENVMQPKILSVTEVSSCHYEIIIMSALICDHPAYRLKTSKDQEIICVNLDAENEEAAKPRSLQRLDDFHDTTFKREYSITHEDFRKDEELLEESEYENLKKYSKRSASAGKYKLAGKKRFTSKDTLANNKVVVDHTVNSIFTGFECIVGGEGWWKYEFCYGKQVIQYHQELNGHRDEIILGVFDEKMHKLWVDESPKTRGPQKVDNHVAQVSHFYSKGDLCEEAGGHRSIEVRLRCHHSEYSSLSISLALTEPKTCQYVLTIDSERFCEPLQYSDDYGLIKLKKVSPENSEDDVDEEDEESLSSL</sequence>
<dbReference type="InterPro" id="IPR045149">
    <property type="entry name" value="OS-9-like"/>
</dbReference>
<keyword evidence="11" id="KW-1185">Reference proteome</keyword>
<evidence type="ECO:0000256" key="4">
    <source>
        <dbReference type="ARBA" id="ARBA00023157"/>
    </source>
</evidence>
<dbReference type="FunFam" id="2.70.130.10:FF:000001">
    <property type="entry name" value="Endoplasmic reticulum lectin 1"/>
    <property type="match status" value="1"/>
</dbReference>
<dbReference type="InterPro" id="IPR009011">
    <property type="entry name" value="Man6P_isomerase_rcpt-bd_dom_sf"/>
</dbReference>
<dbReference type="InterPro" id="IPR044865">
    <property type="entry name" value="MRH_dom"/>
</dbReference>
<dbReference type="Gene3D" id="2.70.130.10">
    <property type="entry name" value="Mannose-6-phosphate receptor binding domain"/>
    <property type="match status" value="2"/>
</dbReference>
<dbReference type="GO" id="GO:0005788">
    <property type="term" value="C:endoplasmic reticulum lumen"/>
    <property type="evidence" value="ECO:0007669"/>
    <property type="project" value="TreeGrafter"/>
</dbReference>
<name>A0A8S1GMP1_9PELO</name>
<accession>A0A8S1GMP1</accession>
<dbReference type="GO" id="GO:0030968">
    <property type="term" value="P:endoplasmic reticulum unfolded protein response"/>
    <property type="evidence" value="ECO:0007669"/>
    <property type="project" value="InterPro"/>
</dbReference>
<feature type="domain" description="MRH" evidence="9">
    <location>
        <begin position="303"/>
        <end position="429"/>
    </location>
</feature>
<evidence type="ECO:0000259" key="9">
    <source>
        <dbReference type="PROSITE" id="PS51914"/>
    </source>
</evidence>